<dbReference type="KEGG" id="woc:BA177_15665"/>
<accession>A0A193LIS9</accession>
<dbReference type="Proteomes" id="UP000092695">
    <property type="component" value="Chromosome"/>
</dbReference>
<dbReference type="RefSeq" id="WP_068617734.1">
    <property type="nucleotide sequence ID" value="NZ_CP016268.1"/>
</dbReference>
<dbReference type="Gene3D" id="3.10.20.310">
    <property type="entry name" value="membrane protein fhac"/>
    <property type="match status" value="1"/>
</dbReference>
<name>A0A193LIS9_9GAMM</name>
<organism evidence="1 2">
    <name type="scientific">Woeseia oceani</name>
    <dbReference type="NCBI Taxonomy" id="1548547"/>
    <lineage>
        <taxon>Bacteria</taxon>
        <taxon>Pseudomonadati</taxon>
        <taxon>Pseudomonadota</taxon>
        <taxon>Gammaproteobacteria</taxon>
        <taxon>Woeseiales</taxon>
        <taxon>Woeseiaceae</taxon>
        <taxon>Woeseia</taxon>
    </lineage>
</organism>
<dbReference type="AlphaFoldDB" id="A0A193LIS9"/>
<protein>
    <recommendedName>
        <fullName evidence="3">Bacterial surface antigen (D15) domain-containing protein</fullName>
    </recommendedName>
</protein>
<evidence type="ECO:0000313" key="2">
    <source>
        <dbReference type="Proteomes" id="UP000092695"/>
    </source>
</evidence>
<proteinExistence type="predicted"/>
<dbReference type="STRING" id="1548547.BA177_15665"/>
<keyword evidence="2" id="KW-1185">Reference proteome</keyword>
<dbReference type="EMBL" id="CP016268">
    <property type="protein sequence ID" value="ANO52430.1"/>
    <property type="molecule type" value="Genomic_DNA"/>
</dbReference>
<gene>
    <name evidence="1" type="ORF">BA177_15665</name>
</gene>
<evidence type="ECO:0000313" key="1">
    <source>
        <dbReference type="EMBL" id="ANO52430.1"/>
    </source>
</evidence>
<dbReference type="OrthoDB" id="6306838at2"/>
<sequence length="580" mass="63954">MSSMQPDPWATLARLYGLQNQPARTLVLLAFIGVSFTLLPLSAAAGDGDNDSTLSALTGSLATDNLSTAALELSGAVIGSIVIENGNVFNTDIAAENKVLYRTANAIHKRTRQQVIEQQLLFHSGEPYSGRLLEESERILRSDPYLQEARIQPVRNSDGEVDVVVTTRDAWTLRPSVAFGRSGGENSGGIGFDELNLFGTGIRVGLKYRSDVDRDSLSFQFLDNNLGSSWTQLQATHANNSDGFRRGLRVEQPFHALDSRRAYGLTLRQNERIDSLYDRGLTQRQYQGRSTEFDLYTGWSKGVADGWARRYLVGVAGDEHQFAGIADEPGQSPLVPDNRRFVYPYVGIEFVQDKFEKARNLEQINRTEDRNLGTTFSARVGFASEGFGSDRDALLVRTAIGRGFGNTSSRSLMLEAGVDGRWESAGLRNLTANFSARYFRRHSEGSLFYASLSGRIGQNVDLDNLIPLGGDTGLRGYPLRYQMGKSRALLTIEQRYFTDWYPFRLFHVGAAVFADIGRSWGNNPVAGANPGLLRDVGFGLRLGSTRAAQGRVVHIDLAYPLDGDNSISNVQFLVGTKRSF</sequence>
<evidence type="ECO:0008006" key="3">
    <source>
        <dbReference type="Google" id="ProtNLM"/>
    </source>
</evidence>
<reference evidence="1 2" key="1">
    <citation type="submission" date="2016-06" db="EMBL/GenBank/DDBJ databases">
        <title>Complete genome sequence of a deep-branching marine Gamma Proteobacterium Woeseia oceani type strain XK5.</title>
        <authorList>
            <person name="Mu D."/>
            <person name="Du Z."/>
        </authorList>
    </citation>
    <scope>NUCLEOTIDE SEQUENCE [LARGE SCALE GENOMIC DNA]</scope>
    <source>
        <strain evidence="1 2">XK5</strain>
    </source>
</reference>